<accession>A0A645FY10</accession>
<comment type="caution">
    <text evidence="9">The sequence shown here is derived from an EMBL/GenBank/DDBJ whole genome shotgun (WGS) entry which is preliminary data.</text>
</comment>
<evidence type="ECO:0000256" key="7">
    <source>
        <dbReference type="SAM" id="Phobius"/>
    </source>
</evidence>
<dbReference type="InterPro" id="IPR011701">
    <property type="entry name" value="MFS"/>
</dbReference>
<dbReference type="PROSITE" id="PS50850">
    <property type="entry name" value="MFS"/>
    <property type="match status" value="1"/>
</dbReference>
<feature type="transmembrane region" description="Helical" evidence="7">
    <location>
        <begin position="108"/>
        <end position="126"/>
    </location>
</feature>
<evidence type="ECO:0000256" key="4">
    <source>
        <dbReference type="ARBA" id="ARBA00022692"/>
    </source>
</evidence>
<organism evidence="9">
    <name type="scientific">bioreactor metagenome</name>
    <dbReference type="NCBI Taxonomy" id="1076179"/>
    <lineage>
        <taxon>unclassified sequences</taxon>
        <taxon>metagenomes</taxon>
        <taxon>ecological metagenomes</taxon>
    </lineage>
</organism>
<keyword evidence="2" id="KW-0813">Transport</keyword>
<evidence type="ECO:0000256" key="6">
    <source>
        <dbReference type="ARBA" id="ARBA00023136"/>
    </source>
</evidence>
<feature type="transmembrane region" description="Helical" evidence="7">
    <location>
        <begin position="78"/>
        <end position="96"/>
    </location>
</feature>
<dbReference type="EMBL" id="VSSQ01066868">
    <property type="protein sequence ID" value="MPN19325.1"/>
    <property type="molecule type" value="Genomic_DNA"/>
</dbReference>
<dbReference type="GO" id="GO:0005886">
    <property type="term" value="C:plasma membrane"/>
    <property type="evidence" value="ECO:0007669"/>
    <property type="project" value="UniProtKB-SubCell"/>
</dbReference>
<feature type="transmembrane region" description="Helical" evidence="7">
    <location>
        <begin position="132"/>
        <end position="156"/>
    </location>
</feature>
<evidence type="ECO:0000313" key="9">
    <source>
        <dbReference type="EMBL" id="MPN19325.1"/>
    </source>
</evidence>
<feature type="transmembrane region" description="Helical" evidence="7">
    <location>
        <begin position="168"/>
        <end position="186"/>
    </location>
</feature>
<keyword evidence="4 7" id="KW-0812">Transmembrane</keyword>
<evidence type="ECO:0000256" key="5">
    <source>
        <dbReference type="ARBA" id="ARBA00022989"/>
    </source>
</evidence>
<dbReference type="PANTHER" id="PTHR23517:SF3">
    <property type="entry name" value="INTEGRAL MEMBRANE TRANSPORT PROTEIN"/>
    <property type="match status" value="1"/>
</dbReference>
<dbReference type="InterPro" id="IPR020846">
    <property type="entry name" value="MFS_dom"/>
</dbReference>
<feature type="transmembrane region" description="Helical" evidence="7">
    <location>
        <begin position="43"/>
        <end position="66"/>
    </location>
</feature>
<dbReference type="Pfam" id="PF07690">
    <property type="entry name" value="MFS_1"/>
    <property type="match status" value="1"/>
</dbReference>
<sequence length="232" mass="25438">MLACGILTVILSKETMPERLPQADPTQKVKMGGYSRIFRDRSFMFLIVSYLCSRLASATIWMMLGVYVKNNYGMSERMYGFIPMTNAVMVILFQVLLTRQVKKHNANWMMALGSAFYGVAVLGVAFASGFWGFWLCMVVATIGEMVLVPTSTTVAAKLAPEDMRGRYMGIYTVTAALGSGFGPLLGGYLSDTFSPVSTWYGGGAAGFLGAFAFMLGALFNTRRARKFNTISE</sequence>
<proteinExistence type="predicted"/>
<dbReference type="InterPro" id="IPR050171">
    <property type="entry name" value="MFS_Transporters"/>
</dbReference>
<dbReference type="SUPFAM" id="SSF103473">
    <property type="entry name" value="MFS general substrate transporter"/>
    <property type="match status" value="1"/>
</dbReference>
<dbReference type="AlphaFoldDB" id="A0A645FY10"/>
<dbReference type="Gene3D" id="1.20.1250.20">
    <property type="entry name" value="MFS general substrate transporter like domains"/>
    <property type="match status" value="1"/>
</dbReference>
<dbReference type="InterPro" id="IPR036259">
    <property type="entry name" value="MFS_trans_sf"/>
</dbReference>
<dbReference type="PANTHER" id="PTHR23517">
    <property type="entry name" value="RESISTANCE PROTEIN MDTM, PUTATIVE-RELATED-RELATED"/>
    <property type="match status" value="1"/>
</dbReference>
<keyword evidence="6 7" id="KW-0472">Membrane</keyword>
<evidence type="ECO:0000256" key="1">
    <source>
        <dbReference type="ARBA" id="ARBA00004651"/>
    </source>
</evidence>
<reference evidence="9" key="1">
    <citation type="submission" date="2019-08" db="EMBL/GenBank/DDBJ databases">
        <authorList>
            <person name="Kucharzyk K."/>
            <person name="Murdoch R.W."/>
            <person name="Higgins S."/>
            <person name="Loffler F."/>
        </authorList>
    </citation>
    <scope>NUCLEOTIDE SEQUENCE</scope>
</reference>
<evidence type="ECO:0000259" key="8">
    <source>
        <dbReference type="PROSITE" id="PS50850"/>
    </source>
</evidence>
<dbReference type="GO" id="GO:0022857">
    <property type="term" value="F:transmembrane transporter activity"/>
    <property type="evidence" value="ECO:0007669"/>
    <property type="project" value="InterPro"/>
</dbReference>
<keyword evidence="3" id="KW-1003">Cell membrane</keyword>
<keyword evidence="5 7" id="KW-1133">Transmembrane helix</keyword>
<protein>
    <submittedName>
        <fullName evidence="9">Multidrug resistance protein MdtH</fullName>
    </submittedName>
</protein>
<comment type="subcellular location">
    <subcellularLocation>
        <location evidence="1">Cell membrane</location>
        <topology evidence="1">Multi-pass membrane protein</topology>
    </subcellularLocation>
</comment>
<evidence type="ECO:0000256" key="3">
    <source>
        <dbReference type="ARBA" id="ARBA00022475"/>
    </source>
</evidence>
<feature type="domain" description="Major facilitator superfamily (MFS) profile" evidence="8">
    <location>
        <begin position="42"/>
        <end position="232"/>
    </location>
</feature>
<name>A0A645FY10_9ZZZZ</name>
<gene>
    <name evidence="9" type="primary">mdtH_11</name>
    <name evidence="9" type="ORF">SDC9_166693</name>
</gene>
<feature type="transmembrane region" description="Helical" evidence="7">
    <location>
        <begin position="198"/>
        <end position="219"/>
    </location>
</feature>
<evidence type="ECO:0000256" key="2">
    <source>
        <dbReference type="ARBA" id="ARBA00022448"/>
    </source>
</evidence>